<name>A0A3Q7FT87_SOLLC</name>
<evidence type="ECO:0000313" key="2">
    <source>
        <dbReference type="EnsemblPlants" id="Solyc03g114593.1.1"/>
    </source>
</evidence>
<dbReference type="Proteomes" id="UP000004994">
    <property type="component" value="Chromosome 3"/>
</dbReference>
<protein>
    <submittedName>
        <fullName evidence="2">Uncharacterized protein</fullName>
    </submittedName>
</protein>
<organism evidence="2">
    <name type="scientific">Solanum lycopersicum</name>
    <name type="common">Tomato</name>
    <name type="synonym">Lycopersicon esculentum</name>
    <dbReference type="NCBI Taxonomy" id="4081"/>
    <lineage>
        <taxon>Eukaryota</taxon>
        <taxon>Viridiplantae</taxon>
        <taxon>Streptophyta</taxon>
        <taxon>Embryophyta</taxon>
        <taxon>Tracheophyta</taxon>
        <taxon>Spermatophyta</taxon>
        <taxon>Magnoliopsida</taxon>
        <taxon>eudicotyledons</taxon>
        <taxon>Gunneridae</taxon>
        <taxon>Pentapetalae</taxon>
        <taxon>asterids</taxon>
        <taxon>lamiids</taxon>
        <taxon>Solanales</taxon>
        <taxon>Solanaceae</taxon>
        <taxon>Solanoideae</taxon>
        <taxon>Solaneae</taxon>
        <taxon>Solanum</taxon>
        <taxon>Solanum subgen. Lycopersicon</taxon>
    </lineage>
</organism>
<keyword evidence="3" id="KW-1185">Reference proteome</keyword>
<proteinExistence type="predicted"/>
<accession>A0A3Q7FT87</accession>
<dbReference type="EnsemblPlants" id="Solyc03g114593.1.1">
    <property type="protein sequence ID" value="Solyc03g114593.1.1"/>
    <property type="gene ID" value="Solyc03g114593.1"/>
</dbReference>
<evidence type="ECO:0000313" key="3">
    <source>
        <dbReference type="Proteomes" id="UP000004994"/>
    </source>
</evidence>
<feature type="region of interest" description="Disordered" evidence="1">
    <location>
        <begin position="62"/>
        <end position="86"/>
    </location>
</feature>
<reference evidence="2" key="1">
    <citation type="journal article" date="2012" name="Nature">
        <title>The tomato genome sequence provides insights into fleshy fruit evolution.</title>
        <authorList>
            <consortium name="Tomato Genome Consortium"/>
        </authorList>
    </citation>
    <scope>NUCLEOTIDE SEQUENCE [LARGE SCALE GENOMIC DNA]</scope>
    <source>
        <strain evidence="2">cv. Heinz 1706</strain>
    </source>
</reference>
<dbReference type="AlphaFoldDB" id="A0A3Q7FT87"/>
<dbReference type="InParanoid" id="A0A3Q7FT87"/>
<sequence length="86" mass="9554">MDVNRAGQVDSITDTKVHRDLTSLPSPKVHRHCVLQGENRQVNLLVCSINVKGDSHFTFCKSTGGTHETDPRVRKKKNGNISKESV</sequence>
<evidence type="ECO:0000256" key="1">
    <source>
        <dbReference type="SAM" id="MobiDB-lite"/>
    </source>
</evidence>
<reference evidence="2" key="2">
    <citation type="submission" date="2019-01" db="UniProtKB">
        <authorList>
            <consortium name="EnsemblPlants"/>
        </authorList>
    </citation>
    <scope>IDENTIFICATION</scope>
    <source>
        <strain evidence="2">cv. Heinz 1706</strain>
    </source>
</reference>
<dbReference type="Gramene" id="Solyc03g114593.1.1">
    <property type="protein sequence ID" value="Solyc03g114593.1.1"/>
    <property type="gene ID" value="Solyc03g114593.1"/>
</dbReference>